<dbReference type="Proteomes" id="UP000259157">
    <property type="component" value="Segment"/>
</dbReference>
<organism evidence="1 2">
    <name type="scientific">Mycobacterium phage Steamy</name>
    <dbReference type="NCBI Taxonomy" id="2250309"/>
    <lineage>
        <taxon>Viruses</taxon>
        <taxon>Duplodnaviria</taxon>
        <taxon>Heunggongvirae</taxon>
        <taxon>Uroviricota</taxon>
        <taxon>Caudoviricetes</taxon>
        <taxon>Pharaohvirus</taxon>
        <taxon>Pharaohvirus steamy</taxon>
    </lineage>
</organism>
<name>A0A345L0N2_9CAUD</name>
<sequence length="47" mass="5422">MNVSFKVLGFEIWSLELDLGEPEAPVNTPVEKATKAMSRWWVKRMVT</sequence>
<keyword evidence="2" id="KW-1185">Reference proteome</keyword>
<proteinExistence type="predicted"/>
<protein>
    <submittedName>
        <fullName evidence="1">Uncharacterized protein</fullName>
    </submittedName>
</protein>
<evidence type="ECO:0000313" key="2">
    <source>
        <dbReference type="Proteomes" id="UP000259157"/>
    </source>
</evidence>
<reference evidence="2" key="1">
    <citation type="submission" date="2018-06" db="EMBL/GenBank/DDBJ databases">
        <authorList>
            <person name="Zhirakovskaya E."/>
        </authorList>
    </citation>
    <scope>NUCLEOTIDE SEQUENCE [LARGE SCALE GENOMIC DNA]</scope>
</reference>
<evidence type="ECO:0000313" key="1">
    <source>
        <dbReference type="EMBL" id="AXH48834.1"/>
    </source>
</evidence>
<dbReference type="Pfam" id="PF24206">
    <property type="entry name" value="DUF7429"/>
    <property type="match status" value="1"/>
</dbReference>
<accession>A0A345L0N2</accession>
<dbReference type="RefSeq" id="YP_010061847.1">
    <property type="nucleotide sequence ID" value="NC_054787.1"/>
</dbReference>
<dbReference type="KEGG" id="vg:64871474"/>
<gene>
    <name evidence="1" type="primary">60</name>
    <name evidence="1" type="ORF">SEA_STEAMY_60</name>
</gene>
<dbReference type="GeneID" id="64871474"/>
<dbReference type="EMBL" id="MH513984">
    <property type="protein sequence ID" value="AXH48834.1"/>
    <property type="molecule type" value="Genomic_DNA"/>
</dbReference>
<dbReference type="InterPro" id="IPR055852">
    <property type="entry name" value="DUF7429"/>
</dbReference>